<keyword evidence="9" id="KW-0368">Histidine biosynthesis</keyword>
<evidence type="ECO:0000256" key="3">
    <source>
        <dbReference type="ARBA" id="ARBA00005539"/>
    </source>
</evidence>
<dbReference type="EMBL" id="CP035108">
    <property type="protein sequence ID" value="QAR32127.1"/>
    <property type="molecule type" value="Genomic_DNA"/>
</dbReference>
<comment type="pathway">
    <text evidence="2 9">Amino-acid biosynthesis; L-histidine biosynthesis; L-histidine from 5-phospho-alpha-D-ribose 1-diphosphate: step 1/9.</text>
</comment>
<keyword evidence="13" id="KW-1185">Reference proteome</keyword>
<dbReference type="InterPro" id="IPR004516">
    <property type="entry name" value="HisRS/HisZ"/>
</dbReference>
<comment type="function">
    <text evidence="8 9">Required for the first step of histidine biosynthesis. May allow the feedback regulation of ATP phosphoribosyltransferase activity by histidine.</text>
</comment>
<dbReference type="SUPFAM" id="SSF55681">
    <property type="entry name" value="Class II aaRS and biotin synthetases"/>
    <property type="match status" value="1"/>
</dbReference>
<dbReference type="PROSITE" id="PS50862">
    <property type="entry name" value="AA_TRNA_LIGASE_II"/>
    <property type="match status" value="1"/>
</dbReference>
<feature type="binding site" evidence="10">
    <location>
        <position position="112"/>
    </location>
    <ligand>
        <name>L-histidine</name>
        <dbReference type="ChEBI" id="CHEBI:57595"/>
    </ligand>
</feature>
<keyword evidence="9" id="KW-0028">Amino-acid biosynthesis</keyword>
<evidence type="ECO:0000256" key="9">
    <source>
        <dbReference type="HAMAP-Rule" id="MF_00125"/>
    </source>
</evidence>
<keyword evidence="12" id="KW-0328">Glycosyltransferase</keyword>
<evidence type="ECO:0000313" key="12">
    <source>
        <dbReference type="EMBL" id="QAR32127.1"/>
    </source>
</evidence>
<dbReference type="Proteomes" id="UP000287502">
    <property type="component" value="Chromosome"/>
</dbReference>
<feature type="binding site" evidence="10">
    <location>
        <position position="130"/>
    </location>
    <ligand>
        <name>L-histidine</name>
        <dbReference type="ChEBI" id="CHEBI:57595"/>
    </ligand>
</feature>
<evidence type="ECO:0000256" key="7">
    <source>
        <dbReference type="ARBA" id="ARBA00022490"/>
    </source>
</evidence>
<comment type="miscellaneous">
    <text evidence="9">This function is generally fulfilled by the C-terminal part of HisG, which is missing in some bacteria such as this one.</text>
</comment>
<dbReference type="InterPro" id="IPR041715">
    <property type="entry name" value="HisRS-like_core"/>
</dbReference>
<dbReference type="GO" id="GO:0000105">
    <property type="term" value="P:L-histidine biosynthetic process"/>
    <property type="evidence" value="ECO:0007669"/>
    <property type="project" value="UniProtKB-UniRule"/>
</dbReference>
<organism evidence="12 13">
    <name type="scientific">Geovibrio thiophilus</name>
    <dbReference type="NCBI Taxonomy" id="139438"/>
    <lineage>
        <taxon>Bacteria</taxon>
        <taxon>Pseudomonadati</taxon>
        <taxon>Deferribacterota</taxon>
        <taxon>Deferribacteres</taxon>
        <taxon>Deferribacterales</taxon>
        <taxon>Geovibrionaceae</taxon>
        <taxon>Geovibrio</taxon>
    </lineage>
</organism>
<dbReference type="CDD" id="cd00773">
    <property type="entry name" value="HisRS-like_core"/>
    <property type="match status" value="1"/>
</dbReference>
<evidence type="ECO:0000259" key="11">
    <source>
        <dbReference type="PROSITE" id="PS50862"/>
    </source>
</evidence>
<comment type="subunit">
    <text evidence="4 9">Heteromultimer composed of HisG and HisZ subunits.</text>
</comment>
<dbReference type="Gene3D" id="3.30.930.10">
    <property type="entry name" value="Bira Bifunctional Protein, Domain 2"/>
    <property type="match status" value="1"/>
</dbReference>
<dbReference type="AlphaFoldDB" id="A0A3R5UTJ9"/>
<evidence type="ECO:0000256" key="2">
    <source>
        <dbReference type="ARBA" id="ARBA00004667"/>
    </source>
</evidence>
<dbReference type="PANTHER" id="PTHR43707:SF1">
    <property type="entry name" value="HISTIDINE--TRNA LIGASE, MITOCHONDRIAL-RELATED"/>
    <property type="match status" value="1"/>
</dbReference>
<keyword evidence="12" id="KW-0808">Transferase</keyword>
<dbReference type="KEGG" id="gtl:EP073_01545"/>
<protein>
    <recommendedName>
        <fullName evidence="6 9">ATP phosphoribosyltransferase regulatory subunit</fullName>
    </recommendedName>
</protein>
<reference evidence="12 13" key="1">
    <citation type="submission" date="2019-01" db="EMBL/GenBank/DDBJ databases">
        <title>Geovibrio thiophilus DSM 11263, complete genome.</title>
        <authorList>
            <person name="Spring S."/>
            <person name="Bunk B."/>
            <person name="Sproer C."/>
        </authorList>
    </citation>
    <scope>NUCLEOTIDE SEQUENCE [LARGE SCALE GENOMIC DNA]</scope>
    <source>
        <strain evidence="12 13">DSM 11263</strain>
    </source>
</reference>
<dbReference type="GO" id="GO:0005737">
    <property type="term" value="C:cytoplasm"/>
    <property type="evidence" value="ECO:0007669"/>
    <property type="project" value="UniProtKB-SubCell"/>
</dbReference>
<feature type="binding site" evidence="10">
    <location>
        <begin position="82"/>
        <end position="84"/>
    </location>
    <ligand>
        <name>L-histidine</name>
        <dbReference type="ChEBI" id="CHEBI:57595"/>
    </ligand>
</feature>
<dbReference type="Pfam" id="PF13393">
    <property type="entry name" value="tRNA-synt_His"/>
    <property type="match status" value="1"/>
</dbReference>
<evidence type="ECO:0000256" key="6">
    <source>
        <dbReference type="ARBA" id="ARBA00020397"/>
    </source>
</evidence>
<dbReference type="GO" id="GO:0016757">
    <property type="term" value="F:glycosyltransferase activity"/>
    <property type="evidence" value="ECO:0007669"/>
    <property type="project" value="UniProtKB-KW"/>
</dbReference>
<proteinExistence type="inferred from homology"/>
<evidence type="ECO:0000256" key="5">
    <source>
        <dbReference type="ARBA" id="ARBA00011738"/>
    </source>
</evidence>
<comment type="subcellular location">
    <subcellularLocation>
        <location evidence="1 9">Cytoplasm</location>
    </subcellularLocation>
</comment>
<gene>
    <name evidence="9" type="primary">hisZ</name>
    <name evidence="12" type="ORF">EP073_01545</name>
</gene>
<dbReference type="InterPro" id="IPR004517">
    <property type="entry name" value="HisZ"/>
</dbReference>
<comment type="similarity">
    <text evidence="3 9">Belongs to the class-II aminoacyl-tRNA synthetase family. HisZ subfamily.</text>
</comment>
<dbReference type="UniPathway" id="UPA00031">
    <property type="reaction ID" value="UER00006"/>
</dbReference>
<dbReference type="InterPro" id="IPR006195">
    <property type="entry name" value="aa-tRNA-synth_II"/>
</dbReference>
<evidence type="ECO:0000256" key="8">
    <source>
        <dbReference type="ARBA" id="ARBA00025246"/>
    </source>
</evidence>
<dbReference type="RefSeq" id="WP_128465414.1">
    <property type="nucleotide sequence ID" value="NZ_CP035108.1"/>
</dbReference>
<evidence type="ECO:0000256" key="10">
    <source>
        <dbReference type="PIRSR" id="PIRSR001549-1"/>
    </source>
</evidence>
<evidence type="ECO:0000313" key="13">
    <source>
        <dbReference type="Proteomes" id="UP000287502"/>
    </source>
</evidence>
<keyword evidence="7 9" id="KW-0963">Cytoplasm</keyword>
<dbReference type="PANTHER" id="PTHR43707">
    <property type="entry name" value="HISTIDYL-TRNA SYNTHETASE"/>
    <property type="match status" value="1"/>
</dbReference>
<dbReference type="GO" id="GO:0004821">
    <property type="term" value="F:histidine-tRNA ligase activity"/>
    <property type="evidence" value="ECO:0007669"/>
    <property type="project" value="TreeGrafter"/>
</dbReference>
<name>A0A3R5UTJ9_9BACT</name>
<accession>A0A3R5UTJ9</accession>
<evidence type="ECO:0000256" key="4">
    <source>
        <dbReference type="ARBA" id="ARBA00011496"/>
    </source>
</evidence>
<dbReference type="OrthoDB" id="9769617at2"/>
<feature type="domain" description="Aminoacyl-transfer RNA synthetases class-II family profile" evidence="11">
    <location>
        <begin position="24"/>
        <end position="113"/>
    </location>
</feature>
<dbReference type="GO" id="GO:0006427">
    <property type="term" value="P:histidyl-tRNA aminoacylation"/>
    <property type="evidence" value="ECO:0007669"/>
    <property type="project" value="TreeGrafter"/>
</dbReference>
<evidence type="ECO:0000256" key="1">
    <source>
        <dbReference type="ARBA" id="ARBA00004496"/>
    </source>
</evidence>
<dbReference type="HAMAP" id="MF_00125">
    <property type="entry name" value="HisZ"/>
    <property type="match status" value="1"/>
</dbReference>
<dbReference type="PIRSF" id="PIRSF001549">
    <property type="entry name" value="His-tRNA_synth"/>
    <property type="match status" value="1"/>
</dbReference>
<comment type="subunit">
    <text evidence="5">Homodimer.</text>
</comment>
<feature type="binding site" evidence="10">
    <location>
        <position position="126"/>
    </location>
    <ligand>
        <name>L-histidine</name>
        <dbReference type="ChEBI" id="CHEBI:57595"/>
    </ligand>
</feature>
<dbReference type="InterPro" id="IPR045864">
    <property type="entry name" value="aa-tRNA-synth_II/BPL/LPL"/>
</dbReference>
<sequence>MMMKKNMLASAVTNMAPLRSKKLNEIESALRDVLSAYGCIEIFLPIYDYYDMLSGTTQGFSDEHIIRFIDRNTGKSLVLRPDFTPQVCRYAANYMNNYPLPIRLGYRGRVFRNVNMDKGIKSEKTQVGCELFGLEEMTGDIELLLIAERGIKALNLSGHRYVIGDMKFNSELLKLAGDLREEFLRALSAKNLDRMKQVIDSSAMDDKTKKFLKSIPFAYGGREVLKELYESSPNDEIGARVSYIEKFFDRLVEMGIDEKALVFDASECKGYDYYTGLTFEILHGGIGSKIGTGGRYDNLAGKFDFNVPACGMAFYVEEIINVDKPSEVKVSFDYMTGDQAQAEKLRTEGKTVLYVENNENRDKFLEFYEIGQIL</sequence>
<feature type="binding site" evidence="10">
    <location>
        <begin position="273"/>
        <end position="274"/>
    </location>
    <ligand>
        <name>L-histidine</name>
        <dbReference type="ChEBI" id="CHEBI:57595"/>
    </ligand>
</feature>